<organism evidence="1 2">
    <name type="scientific">Fibrella aestuarina BUZ 2</name>
    <dbReference type="NCBI Taxonomy" id="1166018"/>
    <lineage>
        <taxon>Bacteria</taxon>
        <taxon>Pseudomonadati</taxon>
        <taxon>Bacteroidota</taxon>
        <taxon>Cytophagia</taxon>
        <taxon>Cytophagales</taxon>
        <taxon>Spirosomataceae</taxon>
        <taxon>Fibrella</taxon>
    </lineage>
</organism>
<dbReference type="KEGG" id="fae:FAES_3498"/>
<evidence type="ECO:0000313" key="2">
    <source>
        <dbReference type="Proteomes" id="UP000011058"/>
    </source>
</evidence>
<keyword evidence="2" id="KW-1185">Reference proteome</keyword>
<dbReference type="HOGENOM" id="CLU_2556576_0_0_10"/>
<reference evidence="1 2" key="1">
    <citation type="journal article" date="2012" name="J. Bacteriol.">
        <title>Genome Sequence of Fibrella aestuarina BUZ 2T, a Filamentous Marine Bacterium.</title>
        <authorList>
            <person name="Filippini M."/>
            <person name="Qi W."/>
            <person name="Blom J."/>
            <person name="Goesmann A."/>
            <person name="Smits T.H."/>
            <person name="Bagheri H.C."/>
        </authorList>
    </citation>
    <scope>NUCLEOTIDE SEQUENCE [LARGE SCALE GENOMIC DNA]</scope>
    <source>
        <strain evidence="2">BUZ 2T</strain>
    </source>
</reference>
<dbReference type="STRING" id="1166018.FAES_3498"/>
<proteinExistence type="predicted"/>
<evidence type="ECO:0000313" key="1">
    <source>
        <dbReference type="EMBL" id="CCH01505.1"/>
    </source>
</evidence>
<dbReference type="AlphaFoldDB" id="I0KBK2"/>
<name>I0KBK2_9BACT</name>
<dbReference type="EMBL" id="HE796683">
    <property type="protein sequence ID" value="CCH01505.1"/>
    <property type="molecule type" value="Genomic_DNA"/>
</dbReference>
<sequence>MTQKIGPQLLKQLTKRYEPNHLVRFKFGRYDVATKTDEEGYPRLLYLGTANEEGTIKGDHFSRRLVKDEHGAVVKDHWDYKGKV</sequence>
<dbReference type="Proteomes" id="UP000011058">
    <property type="component" value="Chromosome"/>
</dbReference>
<gene>
    <name evidence="1" type="ORF">FAES_3498</name>
</gene>
<dbReference type="PATRIC" id="fig|1166018.3.peg.5274"/>
<accession>I0KBK2</accession>
<dbReference type="eggNOG" id="ENOG5032Y48">
    <property type="taxonomic scope" value="Bacteria"/>
</dbReference>
<protein>
    <submittedName>
        <fullName evidence="1">Uncharacterized protein</fullName>
    </submittedName>
</protein>